<evidence type="ECO:0000313" key="1">
    <source>
        <dbReference type="EMBL" id="QAS82277.1"/>
    </source>
</evidence>
<proteinExistence type="predicted"/>
<dbReference type="Proteomes" id="UP000220927">
    <property type="component" value="Plasmid pRapFH23c"/>
</dbReference>
<evidence type="ECO:0000313" key="2">
    <source>
        <dbReference type="Proteomes" id="UP000220927"/>
    </source>
</evidence>
<dbReference type="KEGG" id="rad:CO657_31205"/>
<dbReference type="RefSeq" id="WP_054185975.1">
    <property type="nucleotide sequence ID" value="NZ_CP035001.1"/>
</dbReference>
<dbReference type="EMBL" id="CP035001">
    <property type="protein sequence ID" value="QAS82277.1"/>
    <property type="molecule type" value="Genomic_DNA"/>
</dbReference>
<geneLocation type="plasmid" evidence="2">
    <name>prapfh23c</name>
</geneLocation>
<reference evidence="1 2" key="1">
    <citation type="submission" date="2019-01" db="EMBL/GenBank/DDBJ databases">
        <title>Genomic insights into the origins and evolution of symbiotic genes in the Phaseolus vulgaris microsymbionts.</title>
        <authorList>
            <person name="Tong W."/>
        </authorList>
    </citation>
    <scope>NUCLEOTIDE SEQUENCE [LARGE SCALE GENOMIC DNA]</scope>
    <source>
        <strain evidence="1 2">FH23</strain>
        <plasmid evidence="2">prapfh23c</plasmid>
    </source>
</reference>
<name>A0AAE5WTM1_9HYPH</name>
<accession>A0AAE5WTM1</accession>
<keyword evidence="2" id="KW-1185">Reference proteome</keyword>
<organism evidence="1 2">
    <name type="scientific">Rhizobium acidisoli</name>
    <dbReference type="NCBI Taxonomy" id="1538158"/>
    <lineage>
        <taxon>Bacteria</taxon>
        <taxon>Pseudomonadati</taxon>
        <taxon>Pseudomonadota</taxon>
        <taxon>Alphaproteobacteria</taxon>
        <taxon>Hyphomicrobiales</taxon>
        <taxon>Rhizobiaceae</taxon>
        <taxon>Rhizobium/Agrobacterium group</taxon>
        <taxon>Rhizobium</taxon>
    </lineage>
</organism>
<protein>
    <submittedName>
        <fullName evidence="1">Uncharacterized protein</fullName>
    </submittedName>
</protein>
<gene>
    <name evidence="1" type="ORF">CO657_31205</name>
</gene>
<sequence length="141" mass="15115">MKVVLATGYAELPKGGDTTSIRLAKPFTQDQLAAVLAEAIDMSNDPKEFFASSNGDTWHLVYDGVTGEPTVLHRANMASGGAETRMQVGRFLEIAGSHPQGQALRDILVELSSSEAVDGAAVERKPKYDFPWAPRTGHTGD</sequence>
<keyword evidence="1" id="KW-0614">Plasmid</keyword>
<dbReference type="AlphaFoldDB" id="A0AAE5WTM1"/>